<dbReference type="KEGG" id="mseb:RE474_04300"/>
<keyword evidence="2" id="KW-1185">Reference proteome</keyword>
<dbReference type="AlphaFoldDB" id="A0AA51YMI5"/>
<protein>
    <submittedName>
        <fullName evidence="1">Pyridoxamine 5'-phosphate oxidase family protein</fullName>
    </submittedName>
</protein>
<reference evidence="1 2" key="1">
    <citation type="submission" date="2023-08" db="EMBL/GenBank/DDBJ databases">
        <title>Methanolobus mangrovi sp. nov. and Methanolobus sediminis sp. nov, two novel methylotrophic methanogens isolated from mangrove sediments in China.</title>
        <authorList>
            <person name="Zhou J."/>
        </authorList>
    </citation>
    <scope>NUCLEOTIDE SEQUENCE [LARGE SCALE GENOMIC DNA]</scope>
    <source>
        <strain evidence="1 2">FTZ6</strain>
    </source>
</reference>
<dbReference type="PANTHER" id="PTHR34071">
    <property type="entry name" value="5-NITROIMIDAZOLE ANTIBIOTICS RESISTANCE PROTEIN, NIMA-FAMILY-RELATED PROTEIN-RELATED"/>
    <property type="match status" value="1"/>
</dbReference>
<sequence length="163" mass="19019">MFREMRRKKQELSLEDSVAILNKATSGVFAVSGDNDYPYAVPLSFVYDNSRIYFHCAKNGHKLDAIARNEKVSFCVIDYDNVVPEKYTTYFRSVIVFGKARILDNHEEKMKAIEKLAAKYSPNHEEGRRREIDDQFKQLCLVEIEIERMTGKEAIELVRMKKK</sequence>
<dbReference type="Proteomes" id="UP001182908">
    <property type="component" value="Chromosome"/>
</dbReference>
<evidence type="ECO:0000313" key="2">
    <source>
        <dbReference type="Proteomes" id="UP001182908"/>
    </source>
</evidence>
<dbReference type="RefSeq" id="WP_309311748.1">
    <property type="nucleotide sequence ID" value="NZ_CP133592.1"/>
</dbReference>
<dbReference type="InterPro" id="IPR012349">
    <property type="entry name" value="Split_barrel_FMN-bd"/>
</dbReference>
<gene>
    <name evidence="1" type="ORF">RE474_04300</name>
</gene>
<dbReference type="SUPFAM" id="SSF50475">
    <property type="entry name" value="FMN-binding split barrel"/>
    <property type="match status" value="1"/>
</dbReference>
<organism evidence="1 2">
    <name type="scientific">Methanolobus sediminis</name>
    <dbReference type="NCBI Taxonomy" id="3072978"/>
    <lineage>
        <taxon>Archaea</taxon>
        <taxon>Methanobacteriati</taxon>
        <taxon>Methanobacteriota</taxon>
        <taxon>Stenosarchaea group</taxon>
        <taxon>Methanomicrobia</taxon>
        <taxon>Methanosarcinales</taxon>
        <taxon>Methanosarcinaceae</taxon>
        <taxon>Methanolobus</taxon>
    </lineage>
</organism>
<evidence type="ECO:0000313" key="1">
    <source>
        <dbReference type="EMBL" id="WMW25947.1"/>
    </source>
</evidence>
<dbReference type="PANTHER" id="PTHR34071:SF2">
    <property type="entry name" value="FLAVIN-NUCLEOTIDE-BINDING PROTEIN"/>
    <property type="match status" value="1"/>
</dbReference>
<dbReference type="Gene3D" id="2.30.110.10">
    <property type="entry name" value="Electron Transport, Fmn-binding Protein, Chain A"/>
    <property type="match status" value="1"/>
</dbReference>
<dbReference type="Pfam" id="PF12900">
    <property type="entry name" value="Pyridox_ox_2"/>
    <property type="match status" value="1"/>
</dbReference>
<name>A0AA51YMI5_9EURY</name>
<accession>A0AA51YMI5</accession>
<dbReference type="EMBL" id="CP133592">
    <property type="protein sequence ID" value="WMW25947.1"/>
    <property type="molecule type" value="Genomic_DNA"/>
</dbReference>
<dbReference type="GeneID" id="84231911"/>
<dbReference type="InterPro" id="IPR024747">
    <property type="entry name" value="Pyridox_Oxase-rel"/>
</dbReference>
<proteinExistence type="predicted"/>